<comment type="caution">
    <text evidence="13">The sequence shown here is derived from an EMBL/GenBank/DDBJ whole genome shotgun (WGS) entry which is preliminary data.</text>
</comment>
<evidence type="ECO:0000256" key="8">
    <source>
        <dbReference type="ARBA" id="ARBA00023128"/>
    </source>
</evidence>
<evidence type="ECO:0000313" key="14">
    <source>
        <dbReference type="Proteomes" id="UP000078046"/>
    </source>
</evidence>
<accession>A0A177BBI9</accession>
<dbReference type="SUPFAM" id="SSF103506">
    <property type="entry name" value="Mitochondrial carrier"/>
    <property type="match status" value="1"/>
</dbReference>
<feature type="repeat" description="Solcar" evidence="10">
    <location>
        <begin position="11"/>
        <end position="151"/>
    </location>
</feature>
<organism evidence="13 14">
    <name type="scientific">Intoshia linei</name>
    <dbReference type="NCBI Taxonomy" id="1819745"/>
    <lineage>
        <taxon>Eukaryota</taxon>
        <taxon>Metazoa</taxon>
        <taxon>Spiralia</taxon>
        <taxon>Lophotrochozoa</taxon>
        <taxon>Mesozoa</taxon>
        <taxon>Orthonectida</taxon>
        <taxon>Rhopaluridae</taxon>
        <taxon>Intoshia</taxon>
    </lineage>
</organism>
<keyword evidence="6" id="KW-0999">Mitochondrion inner membrane</keyword>
<evidence type="ECO:0000256" key="9">
    <source>
        <dbReference type="ARBA" id="ARBA00023136"/>
    </source>
</evidence>
<dbReference type="PRINTS" id="PR00926">
    <property type="entry name" value="MITOCARRIER"/>
</dbReference>
<evidence type="ECO:0000256" key="3">
    <source>
        <dbReference type="ARBA" id="ARBA00022448"/>
    </source>
</evidence>
<gene>
    <name evidence="13" type="ORF">A3Q56_01229</name>
</gene>
<keyword evidence="4 10" id="KW-0812">Transmembrane</keyword>
<dbReference type="InterPro" id="IPR018108">
    <property type="entry name" value="MCP_transmembrane"/>
</dbReference>
<dbReference type="GO" id="GO:1990542">
    <property type="term" value="P:mitochondrial transmembrane transport"/>
    <property type="evidence" value="ECO:0007669"/>
    <property type="project" value="InterPro"/>
</dbReference>
<dbReference type="InterPro" id="IPR002067">
    <property type="entry name" value="MCP"/>
</dbReference>
<keyword evidence="5" id="KW-0677">Repeat</keyword>
<protein>
    <submittedName>
        <fullName evidence="13">Solute carrier family 25 member 40</fullName>
    </submittedName>
</protein>
<proteinExistence type="inferred from homology"/>
<keyword evidence="3 11" id="KW-0813">Transport</keyword>
<dbReference type="OrthoDB" id="1747031at2759"/>
<evidence type="ECO:0000256" key="4">
    <source>
        <dbReference type="ARBA" id="ARBA00022692"/>
    </source>
</evidence>
<evidence type="ECO:0000256" key="7">
    <source>
        <dbReference type="ARBA" id="ARBA00022989"/>
    </source>
</evidence>
<reference evidence="13 14" key="1">
    <citation type="submission" date="2016-04" db="EMBL/GenBank/DDBJ databases">
        <title>The genome of Intoshia linei affirms orthonectids as highly simplified spiralians.</title>
        <authorList>
            <person name="Mikhailov K.V."/>
            <person name="Slusarev G.S."/>
            <person name="Nikitin M.A."/>
            <person name="Logacheva M.D."/>
            <person name="Penin A."/>
            <person name="Aleoshin V."/>
            <person name="Panchin Y.V."/>
        </authorList>
    </citation>
    <scope>NUCLEOTIDE SEQUENCE [LARGE SCALE GENOMIC DNA]</scope>
    <source>
        <strain evidence="13">Intl2013</strain>
        <tissue evidence="13">Whole animal</tissue>
    </source>
</reference>
<evidence type="ECO:0000313" key="13">
    <source>
        <dbReference type="EMBL" id="OAF71002.1"/>
    </source>
</evidence>
<dbReference type="AlphaFoldDB" id="A0A177BBI9"/>
<dbReference type="GO" id="GO:0005743">
    <property type="term" value="C:mitochondrial inner membrane"/>
    <property type="evidence" value="ECO:0007669"/>
    <property type="project" value="UniProtKB-SubCell"/>
</dbReference>
<keyword evidence="8" id="KW-0496">Mitochondrion</keyword>
<dbReference type="Proteomes" id="UP000078046">
    <property type="component" value="Unassembled WGS sequence"/>
</dbReference>
<feature type="transmembrane region" description="Helical" evidence="12">
    <location>
        <begin position="123"/>
        <end position="145"/>
    </location>
</feature>
<comment type="subcellular location">
    <subcellularLocation>
        <location evidence="1">Mitochondrion inner membrane</location>
        <topology evidence="1">Multi-pass membrane protein</topology>
    </subcellularLocation>
</comment>
<dbReference type="InterPro" id="IPR023395">
    <property type="entry name" value="MCP_dom_sf"/>
</dbReference>
<keyword evidence="7 12" id="KW-1133">Transmembrane helix</keyword>
<dbReference type="Pfam" id="PF00153">
    <property type="entry name" value="Mito_carr"/>
    <property type="match status" value="4"/>
</dbReference>
<evidence type="ECO:0000256" key="11">
    <source>
        <dbReference type="RuleBase" id="RU000488"/>
    </source>
</evidence>
<dbReference type="InterPro" id="IPR045315">
    <property type="entry name" value="Mtm1-like"/>
</dbReference>
<sequence>MQNQVQSHPDISLKTRIIAASSASVITSLFMTPLDVIKIRLQTQQFNNLSNNYHNIKYNQPVLSACRTYSEKSKNLSTRYFYSFMNETFKPRIICVHHYIKPKELNLAKFVSKLIHTEGFPSLWSGFRLTVFMILPSSVIYLTTYEQLLKRMKKMNSNNFTSLYPIFAGTCARVLSVSCTSPFDLIRTRLQSSTLNLSYVVGQIFKDYNKIGLASHYRGFKATLLRDVPFSAIYWYLIEQYRFKMSKSVGQLDFKQNFVAGFFSGAIASVVTLPFDIIKTHNQIDPEYKSKSIMKQFKQLYLNNGLKSLSVGMIPRLIKTAPSCAILISTYEYTKKYLSEKEN</sequence>
<evidence type="ECO:0000256" key="10">
    <source>
        <dbReference type="PROSITE-ProRule" id="PRU00282"/>
    </source>
</evidence>
<evidence type="ECO:0000256" key="2">
    <source>
        <dbReference type="ARBA" id="ARBA00006375"/>
    </source>
</evidence>
<evidence type="ECO:0000256" key="12">
    <source>
        <dbReference type="SAM" id="Phobius"/>
    </source>
</evidence>
<dbReference type="Gene3D" id="1.50.40.10">
    <property type="entry name" value="Mitochondrial carrier domain"/>
    <property type="match status" value="2"/>
</dbReference>
<evidence type="ECO:0000256" key="1">
    <source>
        <dbReference type="ARBA" id="ARBA00004448"/>
    </source>
</evidence>
<evidence type="ECO:0000256" key="6">
    <source>
        <dbReference type="ARBA" id="ARBA00022792"/>
    </source>
</evidence>
<dbReference type="PROSITE" id="PS50920">
    <property type="entry name" value="SOLCAR"/>
    <property type="match status" value="3"/>
</dbReference>
<dbReference type="PANTHER" id="PTHR45760">
    <property type="entry name" value="FI19922P1-RELATED"/>
    <property type="match status" value="1"/>
</dbReference>
<feature type="repeat" description="Solcar" evidence="10">
    <location>
        <begin position="252"/>
        <end position="337"/>
    </location>
</feature>
<keyword evidence="14" id="KW-1185">Reference proteome</keyword>
<feature type="repeat" description="Solcar" evidence="10">
    <location>
        <begin position="160"/>
        <end position="244"/>
    </location>
</feature>
<dbReference type="EMBL" id="LWCA01000089">
    <property type="protein sequence ID" value="OAF71002.1"/>
    <property type="molecule type" value="Genomic_DNA"/>
</dbReference>
<name>A0A177BBI9_9BILA</name>
<evidence type="ECO:0000256" key="5">
    <source>
        <dbReference type="ARBA" id="ARBA00022737"/>
    </source>
</evidence>
<comment type="similarity">
    <text evidence="2 11">Belongs to the mitochondrial carrier (TC 2.A.29) family.</text>
</comment>
<dbReference type="PANTHER" id="PTHR45760:SF2">
    <property type="entry name" value="FI19922P1-RELATED"/>
    <property type="match status" value="1"/>
</dbReference>
<keyword evidence="9 10" id="KW-0472">Membrane</keyword>